<sequence>LAPDLGLEIGRSKFHRERQSQESMKLDVDENKIIWPGNTKEKPQGYMIPTELKVLTIEEKPFVYTEKIENVVECDKKLGRWPCPWYNTTGEGEQLYCCFGYCIDMLIELSNKINFTFTLALSPDGEFGAIKRRDETGKKEWTGLIGELVNQTNGADMIVAPLTINPERAQVIEFSKPFKYQGITILEKK</sequence>
<dbReference type="Proteomes" id="UP001497623">
    <property type="component" value="Unassembled WGS sequence"/>
</dbReference>
<feature type="non-terminal residue" evidence="12">
    <location>
        <position position="189"/>
    </location>
</feature>
<evidence type="ECO:0000256" key="3">
    <source>
        <dbReference type="ARBA" id="ARBA00022692"/>
    </source>
</evidence>
<protein>
    <recommendedName>
        <fullName evidence="11">Ionotropic glutamate receptor L-glutamate and glycine-binding domain-containing protein</fullName>
    </recommendedName>
</protein>
<gene>
    <name evidence="12" type="ORF">MNOR_LOCUS30705</name>
</gene>
<keyword evidence="10" id="KW-0407">Ion channel</keyword>
<dbReference type="FunFam" id="3.40.190.10:FF:000177">
    <property type="entry name" value="Glutamate [NMDA] receptor subunit 1"/>
    <property type="match status" value="1"/>
</dbReference>
<evidence type="ECO:0000256" key="6">
    <source>
        <dbReference type="ARBA" id="ARBA00023136"/>
    </source>
</evidence>
<dbReference type="InterPro" id="IPR015683">
    <property type="entry name" value="Ionotropic_Glu_rcpt"/>
</dbReference>
<dbReference type="Gene3D" id="3.40.190.10">
    <property type="entry name" value="Periplasmic binding protein-like II"/>
    <property type="match status" value="1"/>
</dbReference>
<keyword evidence="13" id="KW-1185">Reference proteome</keyword>
<comment type="caution">
    <text evidence="12">The sequence shown here is derived from an EMBL/GenBank/DDBJ whole genome shotgun (WGS) entry which is preliminary data.</text>
</comment>
<dbReference type="GO" id="GO:0016020">
    <property type="term" value="C:membrane"/>
    <property type="evidence" value="ECO:0007669"/>
    <property type="project" value="UniProtKB-SubCell"/>
</dbReference>
<keyword evidence="5" id="KW-0406">Ion transport</keyword>
<evidence type="ECO:0000313" key="12">
    <source>
        <dbReference type="EMBL" id="CAL4151178.1"/>
    </source>
</evidence>
<dbReference type="Gene3D" id="3.40.50.2300">
    <property type="match status" value="1"/>
</dbReference>
<evidence type="ECO:0000256" key="10">
    <source>
        <dbReference type="ARBA" id="ARBA00023303"/>
    </source>
</evidence>
<dbReference type="SMART" id="SM00918">
    <property type="entry name" value="Lig_chan-Glu_bd"/>
    <property type="match status" value="1"/>
</dbReference>
<keyword evidence="8" id="KW-0325">Glycoprotein</keyword>
<evidence type="ECO:0000256" key="7">
    <source>
        <dbReference type="ARBA" id="ARBA00023170"/>
    </source>
</evidence>
<evidence type="ECO:0000256" key="1">
    <source>
        <dbReference type="ARBA" id="ARBA00004141"/>
    </source>
</evidence>
<evidence type="ECO:0000256" key="4">
    <source>
        <dbReference type="ARBA" id="ARBA00022989"/>
    </source>
</evidence>
<keyword evidence="2" id="KW-0813">Transport</keyword>
<feature type="non-terminal residue" evidence="12">
    <location>
        <position position="1"/>
    </location>
</feature>
<evidence type="ECO:0000256" key="5">
    <source>
        <dbReference type="ARBA" id="ARBA00023065"/>
    </source>
</evidence>
<dbReference type="InterPro" id="IPR019594">
    <property type="entry name" value="Glu/Gly-bd"/>
</dbReference>
<organism evidence="12 13">
    <name type="scientific">Meganyctiphanes norvegica</name>
    <name type="common">Northern krill</name>
    <name type="synonym">Thysanopoda norvegica</name>
    <dbReference type="NCBI Taxonomy" id="48144"/>
    <lineage>
        <taxon>Eukaryota</taxon>
        <taxon>Metazoa</taxon>
        <taxon>Ecdysozoa</taxon>
        <taxon>Arthropoda</taxon>
        <taxon>Crustacea</taxon>
        <taxon>Multicrustacea</taxon>
        <taxon>Malacostraca</taxon>
        <taxon>Eumalacostraca</taxon>
        <taxon>Eucarida</taxon>
        <taxon>Euphausiacea</taxon>
        <taxon>Euphausiidae</taxon>
        <taxon>Meganyctiphanes</taxon>
    </lineage>
</organism>
<name>A0AAV2S0T6_MEGNR</name>
<dbReference type="SUPFAM" id="SSF53850">
    <property type="entry name" value="Periplasmic binding protein-like II"/>
    <property type="match status" value="1"/>
</dbReference>
<keyword evidence="9" id="KW-1071">Ligand-gated ion channel</keyword>
<accession>A0AAV2S0T6</accession>
<keyword evidence="7" id="KW-0675">Receptor</keyword>
<dbReference type="PANTHER" id="PTHR18966">
    <property type="entry name" value="IONOTROPIC GLUTAMATE RECEPTOR"/>
    <property type="match status" value="1"/>
</dbReference>
<dbReference type="EMBL" id="CAXKWB010038112">
    <property type="protein sequence ID" value="CAL4151178.1"/>
    <property type="molecule type" value="Genomic_DNA"/>
</dbReference>
<dbReference type="GO" id="GO:0015276">
    <property type="term" value="F:ligand-gated monoatomic ion channel activity"/>
    <property type="evidence" value="ECO:0007669"/>
    <property type="project" value="InterPro"/>
</dbReference>
<evidence type="ECO:0000256" key="9">
    <source>
        <dbReference type="ARBA" id="ARBA00023286"/>
    </source>
</evidence>
<evidence type="ECO:0000259" key="11">
    <source>
        <dbReference type="SMART" id="SM00918"/>
    </source>
</evidence>
<reference evidence="12 13" key="1">
    <citation type="submission" date="2024-05" db="EMBL/GenBank/DDBJ databases">
        <authorList>
            <person name="Wallberg A."/>
        </authorList>
    </citation>
    <scope>NUCLEOTIDE SEQUENCE [LARGE SCALE GENOMIC DNA]</scope>
</reference>
<proteinExistence type="predicted"/>
<keyword evidence="4" id="KW-1133">Transmembrane helix</keyword>
<evidence type="ECO:0000256" key="8">
    <source>
        <dbReference type="ARBA" id="ARBA00023180"/>
    </source>
</evidence>
<dbReference type="Pfam" id="PF10613">
    <property type="entry name" value="Lig_chan-Glu_bd"/>
    <property type="match status" value="1"/>
</dbReference>
<dbReference type="AlphaFoldDB" id="A0AAV2S0T6"/>
<comment type="subcellular location">
    <subcellularLocation>
        <location evidence="1">Membrane</location>
        <topology evidence="1">Multi-pass membrane protein</topology>
    </subcellularLocation>
</comment>
<feature type="domain" description="Ionotropic glutamate receptor L-glutamate and glycine-binding" evidence="11">
    <location>
        <begin position="84"/>
        <end position="150"/>
    </location>
</feature>
<evidence type="ECO:0000256" key="2">
    <source>
        <dbReference type="ARBA" id="ARBA00022448"/>
    </source>
</evidence>
<evidence type="ECO:0000313" key="13">
    <source>
        <dbReference type="Proteomes" id="UP001497623"/>
    </source>
</evidence>
<keyword evidence="6" id="KW-0472">Membrane</keyword>
<keyword evidence="3" id="KW-0812">Transmembrane</keyword>